<evidence type="ECO:0000313" key="2">
    <source>
        <dbReference type="Proteomes" id="UP000231328"/>
    </source>
</evidence>
<proteinExistence type="predicted"/>
<feature type="non-terminal residue" evidence="1">
    <location>
        <position position="1"/>
    </location>
</feature>
<dbReference type="Pfam" id="PF05100">
    <property type="entry name" value="Phage_tail_L"/>
    <property type="match status" value="1"/>
</dbReference>
<accession>A0AAP8GFS0</accession>
<sequence>NPTANPNEERKQVYYIDRKSGSDDETVEFELSSPADLRGQLIPTRQIQPMCTWCMRGWYKTGNGCTYAGQNGWFDKDGNRVDDPSQDVCSGLLSTGCKPRFGENEQLDYGGFPGASLLRG</sequence>
<gene>
    <name evidence="1" type="ORF">CGZ54_27465</name>
</gene>
<reference evidence="1 2" key="1">
    <citation type="submission" date="2017-07" db="EMBL/GenBank/DDBJ databases">
        <title>Draft genome sequence of Enterobacter cloacae ST128, a clinical strain coproducing KPC-2 and NDM-1 carbapenemases.</title>
        <authorList>
            <person name="Li X."/>
        </authorList>
    </citation>
    <scope>NUCLEOTIDE SEQUENCE [LARGE SCALE GENOMIC DNA]</scope>
    <source>
        <strain evidence="1 2">HBY</strain>
    </source>
</reference>
<dbReference type="GO" id="GO:0030430">
    <property type="term" value="C:host cell cytoplasm"/>
    <property type="evidence" value="ECO:0007669"/>
    <property type="project" value="InterPro"/>
</dbReference>
<dbReference type="NCBIfam" id="TIGR01600">
    <property type="entry name" value="phage_tail_L"/>
    <property type="match status" value="1"/>
</dbReference>
<dbReference type="AlphaFoldDB" id="A0AAP8GFS0"/>
<dbReference type="GO" id="GO:0046718">
    <property type="term" value="P:symbiont entry into host cell"/>
    <property type="evidence" value="ECO:0007669"/>
    <property type="project" value="InterPro"/>
</dbReference>
<name>A0AAP8GFS0_9ENTR</name>
<dbReference type="Proteomes" id="UP000231328">
    <property type="component" value="Unassembled WGS sequence"/>
</dbReference>
<protein>
    <submittedName>
        <fullName evidence="1">Phage minor tail protein L</fullName>
    </submittedName>
</protein>
<evidence type="ECO:0000313" key="1">
    <source>
        <dbReference type="EMBL" id="PJG36590.1"/>
    </source>
</evidence>
<dbReference type="InterPro" id="IPR006487">
    <property type="entry name" value="Phage_lambda_L"/>
</dbReference>
<dbReference type="EMBL" id="NMVR01000097">
    <property type="protein sequence ID" value="PJG36590.1"/>
    <property type="molecule type" value="Genomic_DNA"/>
</dbReference>
<comment type="caution">
    <text evidence="1">The sequence shown here is derived from an EMBL/GenBank/DDBJ whole genome shotgun (WGS) entry which is preliminary data.</text>
</comment>
<organism evidence="1 2">
    <name type="scientific">Enterobacter hormaechei</name>
    <dbReference type="NCBI Taxonomy" id="158836"/>
    <lineage>
        <taxon>Bacteria</taxon>
        <taxon>Pseudomonadati</taxon>
        <taxon>Pseudomonadota</taxon>
        <taxon>Gammaproteobacteria</taxon>
        <taxon>Enterobacterales</taxon>
        <taxon>Enterobacteriaceae</taxon>
        <taxon>Enterobacter</taxon>
        <taxon>Enterobacter cloacae complex</taxon>
    </lineage>
</organism>
<dbReference type="GO" id="GO:0051536">
    <property type="term" value="F:iron-sulfur cluster binding"/>
    <property type="evidence" value="ECO:0007669"/>
    <property type="project" value="InterPro"/>
</dbReference>
<dbReference type="RefSeq" id="WP_032645375.1">
    <property type="nucleotide sequence ID" value="NZ_NMVR01000097.1"/>
</dbReference>